<dbReference type="AlphaFoldDB" id="A0A3S4ZPN7"/>
<keyword evidence="2" id="KW-0833">Ubl conjugation pathway</keyword>
<feature type="region of interest" description="Disordered" evidence="3">
    <location>
        <begin position="398"/>
        <end position="441"/>
    </location>
</feature>
<organism evidence="5 6">
    <name type="scientific">Protopolystoma xenopodis</name>
    <dbReference type="NCBI Taxonomy" id="117903"/>
    <lineage>
        <taxon>Eukaryota</taxon>
        <taxon>Metazoa</taxon>
        <taxon>Spiralia</taxon>
        <taxon>Lophotrochozoa</taxon>
        <taxon>Platyhelminthes</taxon>
        <taxon>Monogenea</taxon>
        <taxon>Polyopisthocotylea</taxon>
        <taxon>Polystomatidea</taxon>
        <taxon>Polystomatidae</taxon>
        <taxon>Protopolystoma</taxon>
    </lineage>
</organism>
<feature type="compositionally biased region" description="Low complexity" evidence="3">
    <location>
        <begin position="465"/>
        <end position="484"/>
    </location>
</feature>
<feature type="region of interest" description="Disordered" evidence="3">
    <location>
        <begin position="288"/>
        <end position="311"/>
    </location>
</feature>
<dbReference type="PANTHER" id="PTHR18063">
    <property type="entry name" value="NF-E2 INDUCIBLE PROTEIN"/>
    <property type="match status" value="1"/>
</dbReference>
<protein>
    <recommendedName>
        <fullName evidence="2">Ubiquitin carboxyl-terminal hydrolase</fullName>
        <ecNumber evidence="2">3.4.19.12</ecNumber>
    </recommendedName>
</protein>
<dbReference type="GO" id="GO:1990380">
    <property type="term" value="F:K48-linked deubiquitinase activity"/>
    <property type="evidence" value="ECO:0007669"/>
    <property type="project" value="UniProtKB-UniRule"/>
</dbReference>
<gene>
    <name evidence="5" type="ORF">PXEA_LOCUS2197</name>
</gene>
<dbReference type="GO" id="GO:0071944">
    <property type="term" value="C:cell periphery"/>
    <property type="evidence" value="ECO:0007669"/>
    <property type="project" value="TreeGrafter"/>
</dbReference>
<dbReference type="Proteomes" id="UP000784294">
    <property type="component" value="Unassembled WGS sequence"/>
</dbReference>
<comment type="function">
    <text evidence="2">Hydrolase that can specifically remove 'Lys-48'-linked conjugated ubiquitin from proteins. Has exodeubiquitinase activity and has a preference for long polyubiquitin chains. May play a regulatory role at the level of protein turnover.</text>
</comment>
<keyword evidence="2" id="KW-0378">Hydrolase</keyword>
<dbReference type="Pfam" id="PF04424">
    <property type="entry name" value="MINDY_DUB"/>
    <property type="match status" value="1"/>
</dbReference>
<evidence type="ECO:0000256" key="3">
    <source>
        <dbReference type="SAM" id="MobiDB-lite"/>
    </source>
</evidence>
<dbReference type="PANTHER" id="PTHR18063:SF6">
    <property type="entry name" value="UBIQUITIN CARBOXYL-TERMINAL HYDROLASE"/>
    <property type="match status" value="1"/>
</dbReference>
<keyword evidence="2" id="KW-0788">Thiol protease</keyword>
<feature type="domain" description="MINDY deubiquitinase" evidence="4">
    <location>
        <begin position="44"/>
        <end position="76"/>
    </location>
</feature>
<accession>A0A3S4ZPN7</accession>
<reference evidence="5" key="1">
    <citation type="submission" date="2018-11" db="EMBL/GenBank/DDBJ databases">
        <authorList>
            <consortium name="Pathogen Informatics"/>
        </authorList>
    </citation>
    <scope>NUCLEOTIDE SEQUENCE</scope>
</reference>
<keyword evidence="2" id="KW-0645">Protease</keyword>
<sequence length="484" mass="51178">MYWSHGRNCLTNAIFLRRFFMHMCFMPSFLISFPIGNDLSPFLIHVTDLGLLNEDRVVWEALNDVDGDTQFVDANFSLFAPPTTASGGGGSSLLYGGTGLKPTPVSIYSNSGSSSTAADTQTSSISEENPMNILTQFPPPTALITSTASNNVISPPSLSFSRPACSTLDYNVILSSNAGPNATPVCAVTNAVAFSPSTTTITTKTTSTTATLPLLPSSSHSFTSASTSASNINDVVQDSSLPIVSPHSRDEKLSGKEGDSIDRLVEKIETTLPSKEKGLEKDILSEMTAPSTVESHSSSSETLHGQRSIPSSLTKSLAETRKIGAEGPELAARGTVFSTGIDKFQCAGSMLTDTTSVSTCLEQENQEKQGKQLLSDYELAVALQREEDEAATVLAHRRSTMQQEGLKLPQSRSDKSNHSLMLPSQTSPSPALSSAPEADTCAGHAMSDRELALLLQEDEFELADAESAAAAGSSSVASGEMTVL</sequence>
<evidence type="ECO:0000259" key="4">
    <source>
        <dbReference type="Pfam" id="PF04424"/>
    </source>
</evidence>
<evidence type="ECO:0000256" key="2">
    <source>
        <dbReference type="RuleBase" id="RU367139"/>
    </source>
</evidence>
<feature type="region of interest" description="Disordered" evidence="3">
    <location>
        <begin position="464"/>
        <end position="484"/>
    </location>
</feature>
<evidence type="ECO:0000256" key="1">
    <source>
        <dbReference type="ARBA" id="ARBA00006616"/>
    </source>
</evidence>
<feature type="compositionally biased region" description="Low complexity" evidence="3">
    <location>
        <begin position="422"/>
        <end position="436"/>
    </location>
</feature>
<dbReference type="OrthoDB" id="10261212at2759"/>
<comment type="similarity">
    <text evidence="1 2">Belongs to the MINDY deubiquitinase family. FAM63 subfamily.</text>
</comment>
<dbReference type="GO" id="GO:0071108">
    <property type="term" value="P:protein K48-linked deubiquitination"/>
    <property type="evidence" value="ECO:0007669"/>
    <property type="project" value="TreeGrafter"/>
</dbReference>
<feature type="compositionally biased region" description="Low complexity" evidence="3">
    <location>
        <begin position="291"/>
        <end position="302"/>
    </location>
</feature>
<dbReference type="InterPro" id="IPR007518">
    <property type="entry name" value="MINDY"/>
</dbReference>
<dbReference type="GO" id="GO:0005829">
    <property type="term" value="C:cytosol"/>
    <property type="evidence" value="ECO:0007669"/>
    <property type="project" value="TreeGrafter"/>
</dbReference>
<name>A0A3S4ZPN7_9PLAT</name>
<dbReference type="GO" id="GO:0006508">
    <property type="term" value="P:proteolysis"/>
    <property type="evidence" value="ECO:0007669"/>
    <property type="project" value="UniProtKB-KW"/>
</dbReference>
<dbReference type="EC" id="3.4.19.12" evidence="2"/>
<proteinExistence type="inferred from homology"/>
<evidence type="ECO:0000313" key="6">
    <source>
        <dbReference type="Proteomes" id="UP000784294"/>
    </source>
</evidence>
<evidence type="ECO:0000313" key="5">
    <source>
        <dbReference type="EMBL" id="VEL08757.1"/>
    </source>
</evidence>
<dbReference type="GO" id="GO:0004843">
    <property type="term" value="F:cysteine-type deubiquitinase activity"/>
    <property type="evidence" value="ECO:0007669"/>
    <property type="project" value="UniProtKB-UniRule"/>
</dbReference>
<comment type="caution">
    <text evidence="5">The sequence shown here is derived from an EMBL/GenBank/DDBJ whole genome shotgun (WGS) entry which is preliminary data.</text>
</comment>
<dbReference type="GO" id="GO:0016807">
    <property type="term" value="F:cysteine-type carboxypeptidase activity"/>
    <property type="evidence" value="ECO:0007669"/>
    <property type="project" value="TreeGrafter"/>
</dbReference>
<dbReference type="GO" id="GO:0140934">
    <property type="term" value="F:histone deubiquitinase activity"/>
    <property type="evidence" value="ECO:0007669"/>
    <property type="project" value="UniProtKB-UniRule"/>
</dbReference>
<keyword evidence="6" id="KW-1185">Reference proteome</keyword>
<dbReference type="InterPro" id="IPR033979">
    <property type="entry name" value="MINDY_domain"/>
</dbReference>
<dbReference type="EMBL" id="CAAALY010004670">
    <property type="protein sequence ID" value="VEL08757.1"/>
    <property type="molecule type" value="Genomic_DNA"/>
</dbReference>
<comment type="catalytic activity">
    <reaction evidence="2">
        <text>Thiol-dependent hydrolysis of ester, thioester, amide, peptide and isopeptide bonds formed by the C-terminal Gly of ubiquitin (a 76-residue protein attached to proteins as an intracellular targeting signal).</text>
        <dbReference type="EC" id="3.4.19.12"/>
    </reaction>
</comment>
<dbReference type="GO" id="GO:0036435">
    <property type="term" value="F:K48-linked polyubiquitin modification-dependent protein binding"/>
    <property type="evidence" value="ECO:0007669"/>
    <property type="project" value="UniProtKB-UniRule"/>
</dbReference>